<accession>A0A9P4P6H6</accession>
<dbReference type="Proteomes" id="UP000799764">
    <property type="component" value="Unassembled WGS sequence"/>
</dbReference>
<proteinExistence type="predicted"/>
<feature type="region of interest" description="Disordered" evidence="1">
    <location>
        <begin position="87"/>
        <end position="118"/>
    </location>
</feature>
<organism evidence="2 3">
    <name type="scientific">Karstenula rhodostoma CBS 690.94</name>
    <dbReference type="NCBI Taxonomy" id="1392251"/>
    <lineage>
        <taxon>Eukaryota</taxon>
        <taxon>Fungi</taxon>
        <taxon>Dikarya</taxon>
        <taxon>Ascomycota</taxon>
        <taxon>Pezizomycotina</taxon>
        <taxon>Dothideomycetes</taxon>
        <taxon>Pleosporomycetidae</taxon>
        <taxon>Pleosporales</taxon>
        <taxon>Massarineae</taxon>
        <taxon>Didymosphaeriaceae</taxon>
        <taxon>Karstenula</taxon>
    </lineage>
</organism>
<comment type="caution">
    <text evidence="2">The sequence shown here is derived from an EMBL/GenBank/DDBJ whole genome shotgun (WGS) entry which is preliminary data.</text>
</comment>
<keyword evidence="3" id="KW-1185">Reference proteome</keyword>
<feature type="compositionally biased region" description="Polar residues" evidence="1">
    <location>
        <begin position="94"/>
        <end position="105"/>
    </location>
</feature>
<evidence type="ECO:0000313" key="2">
    <source>
        <dbReference type="EMBL" id="KAF2437628.1"/>
    </source>
</evidence>
<dbReference type="EMBL" id="MU001515">
    <property type="protein sequence ID" value="KAF2437628.1"/>
    <property type="molecule type" value="Genomic_DNA"/>
</dbReference>
<evidence type="ECO:0000256" key="1">
    <source>
        <dbReference type="SAM" id="MobiDB-lite"/>
    </source>
</evidence>
<reference evidence="2" key="1">
    <citation type="journal article" date="2020" name="Stud. Mycol.">
        <title>101 Dothideomycetes genomes: a test case for predicting lifestyles and emergence of pathogens.</title>
        <authorList>
            <person name="Haridas S."/>
            <person name="Albert R."/>
            <person name="Binder M."/>
            <person name="Bloem J."/>
            <person name="Labutti K."/>
            <person name="Salamov A."/>
            <person name="Andreopoulos B."/>
            <person name="Baker S."/>
            <person name="Barry K."/>
            <person name="Bills G."/>
            <person name="Bluhm B."/>
            <person name="Cannon C."/>
            <person name="Castanera R."/>
            <person name="Culley D."/>
            <person name="Daum C."/>
            <person name="Ezra D."/>
            <person name="Gonzalez J."/>
            <person name="Henrissat B."/>
            <person name="Kuo A."/>
            <person name="Liang C."/>
            <person name="Lipzen A."/>
            <person name="Lutzoni F."/>
            <person name="Magnuson J."/>
            <person name="Mondo S."/>
            <person name="Nolan M."/>
            <person name="Ohm R."/>
            <person name="Pangilinan J."/>
            <person name="Park H.-J."/>
            <person name="Ramirez L."/>
            <person name="Alfaro M."/>
            <person name="Sun H."/>
            <person name="Tritt A."/>
            <person name="Yoshinaga Y."/>
            <person name="Zwiers L.-H."/>
            <person name="Turgeon B."/>
            <person name="Goodwin S."/>
            <person name="Spatafora J."/>
            <person name="Crous P."/>
            <person name="Grigoriev I."/>
        </authorList>
    </citation>
    <scope>NUCLEOTIDE SEQUENCE</scope>
    <source>
        <strain evidence="2">CBS 690.94</strain>
    </source>
</reference>
<sequence>MLYGAGSSAVPQRSGRWMRVTLPAADVEVGTFAAYGDLKYRIDSTTRDAVVSAEKQGSPSKLERNATTKPRHQNLLPRLAACTETVPPAELAGNQRTPPTLTPPSRESYARPFHWNMH</sequence>
<name>A0A9P4P6H6_9PLEO</name>
<gene>
    <name evidence="2" type="ORF">P171DRAFT_449836</name>
</gene>
<evidence type="ECO:0000313" key="3">
    <source>
        <dbReference type="Proteomes" id="UP000799764"/>
    </source>
</evidence>
<dbReference type="AlphaFoldDB" id="A0A9P4P6H6"/>
<feature type="region of interest" description="Disordered" evidence="1">
    <location>
        <begin position="52"/>
        <end position="75"/>
    </location>
</feature>
<protein>
    <submittedName>
        <fullName evidence="2">Uncharacterized protein</fullName>
    </submittedName>
</protein>